<evidence type="ECO:0000256" key="8">
    <source>
        <dbReference type="ARBA" id="ARBA00022833"/>
    </source>
</evidence>
<name>A0A6P5ZID2_DURZI</name>
<evidence type="ECO:0000256" key="3">
    <source>
        <dbReference type="ARBA" id="ARBA00012483"/>
    </source>
</evidence>
<dbReference type="Pfam" id="PF13639">
    <property type="entry name" value="zf-RING_2"/>
    <property type="match status" value="1"/>
</dbReference>
<evidence type="ECO:0000256" key="7">
    <source>
        <dbReference type="ARBA" id="ARBA00022786"/>
    </source>
</evidence>
<dbReference type="GO" id="GO:0008270">
    <property type="term" value="F:zinc ion binding"/>
    <property type="evidence" value="ECO:0007669"/>
    <property type="project" value="UniProtKB-KW"/>
</dbReference>
<dbReference type="Gene3D" id="3.30.40.10">
    <property type="entry name" value="Zinc/RING finger domain, C3HC4 (zinc finger)"/>
    <property type="match status" value="1"/>
</dbReference>
<comment type="catalytic activity">
    <reaction evidence="1">
        <text>S-ubiquitinyl-[E2 ubiquitin-conjugating enzyme]-L-cysteine + [acceptor protein]-L-lysine = [E2 ubiquitin-conjugating enzyme]-L-cysteine + N(6)-ubiquitinyl-[acceptor protein]-L-lysine.</text>
        <dbReference type="EC" id="2.3.2.27"/>
    </reaction>
</comment>
<dbReference type="InterPro" id="IPR045191">
    <property type="entry name" value="MBR1/2-like"/>
</dbReference>
<dbReference type="SMART" id="SM00184">
    <property type="entry name" value="RING"/>
    <property type="match status" value="1"/>
</dbReference>
<dbReference type="RefSeq" id="XP_022752302.1">
    <property type="nucleotide sequence ID" value="XM_022896567.1"/>
</dbReference>
<keyword evidence="6 9" id="KW-0863">Zinc-finger</keyword>
<dbReference type="OrthoDB" id="8062037at2759"/>
<evidence type="ECO:0000256" key="10">
    <source>
        <dbReference type="SAM" id="MobiDB-lite"/>
    </source>
</evidence>
<gene>
    <name evidence="13" type="primary">LOC111301056</name>
</gene>
<dbReference type="EC" id="2.3.2.27" evidence="3"/>
<evidence type="ECO:0000256" key="1">
    <source>
        <dbReference type="ARBA" id="ARBA00000900"/>
    </source>
</evidence>
<evidence type="ECO:0000259" key="11">
    <source>
        <dbReference type="PROSITE" id="PS50089"/>
    </source>
</evidence>
<feature type="region of interest" description="Disordered" evidence="10">
    <location>
        <begin position="548"/>
        <end position="577"/>
    </location>
</feature>
<dbReference type="InterPro" id="IPR001841">
    <property type="entry name" value="Znf_RING"/>
</dbReference>
<keyword evidence="4" id="KW-0808">Transferase</keyword>
<evidence type="ECO:0000313" key="12">
    <source>
        <dbReference type="Proteomes" id="UP000515121"/>
    </source>
</evidence>
<sequence length="828" mass="91881">MQGQGQQGSSNSFRGNFYFNDVLPSDQHDVVPNAVDNNGDTSMSWIGQPISGLDAQNHVSFGQVGDDLWLSPLRDQPSTVQSFEERHFNEPNFNPFQQNINASPSTVNPFLDILGVSHRNGHISSEHGPIGPSSVFPGQEESSDPLQHNLDLNAVVQESRGLNAVVQESRGQNAVVHESRGQNASQDNGPYLSLDLFRTGTGAGNRIRSSSPVLIYSGVAEYAVEENINREGLPTDGQRRLLCKRREPEFASGQVNSSSSTWQVGNSEQSRVTAQDNVISSLNASSSLNNRLNSSHSGILVAPPAPSNLYHILNEAGQVDDFQRNTRLRRTESQQNPTPLNLWTLNSSNSNVQATGQPSVFSPLANVQATGQPLVFSPFDRFTITSSALAPVPVNPAMQPIVQFSNSLHAPQPYQNWNGTTMSLVGSSSTSPDQTVYVREALGLEENSRNNRRNMMIPSANMQANLNLANGSANFIGNIASSSRIQPGTGVYLPTSSTRYPQPNMAEQHAQRVRDIVDRSEDRRLWNYRPVNSGASLVVRELDFSERGGNVGTGQVPQRLGQGAERQGRHHSEVSPTVQFETADQRRRRQLAELRNVLGIGRRHGVIHREDSDPSFLNDMPEEPDNHDDMRLDVDSLSYEELLFLEEQIGDVCTGLSEEFILAYLRRRNYQSITIGPPVEAETCCICQEEYGNGEELGMLDCGHDFHFDCIKQWLVQKNSCPICKRTALANREHIFMNIVIYLTFRCTGFHVDSFPGVADMKEHPPNSLQLSYCSLQKPYRNPCSLLNSRSYIILTSTIVGYCQQKHDLGHELFNFVQQRCDAFGEEL</sequence>
<dbReference type="FunFam" id="3.30.40.10:FF:000309">
    <property type="entry name" value="E3 ubiquitin-protein ligase MBR2"/>
    <property type="match status" value="1"/>
</dbReference>
<keyword evidence="7" id="KW-0833">Ubl conjugation pathway</keyword>
<evidence type="ECO:0000256" key="5">
    <source>
        <dbReference type="ARBA" id="ARBA00022723"/>
    </source>
</evidence>
<dbReference type="SUPFAM" id="SSF57850">
    <property type="entry name" value="RING/U-box"/>
    <property type="match status" value="1"/>
</dbReference>
<keyword evidence="5" id="KW-0479">Metal-binding</keyword>
<evidence type="ECO:0000256" key="2">
    <source>
        <dbReference type="ARBA" id="ARBA00004906"/>
    </source>
</evidence>
<comment type="pathway">
    <text evidence="2">Protein modification; protein ubiquitination.</text>
</comment>
<keyword evidence="8" id="KW-0862">Zinc</keyword>
<dbReference type="Proteomes" id="UP000515121">
    <property type="component" value="Unplaced"/>
</dbReference>
<dbReference type="GeneID" id="111301056"/>
<reference evidence="13" key="1">
    <citation type="submission" date="2025-08" db="UniProtKB">
        <authorList>
            <consortium name="RefSeq"/>
        </authorList>
    </citation>
    <scope>IDENTIFICATION</scope>
    <source>
        <tissue evidence="13">Fruit stalk</tissue>
    </source>
</reference>
<organism evidence="12 13">
    <name type="scientific">Durio zibethinus</name>
    <name type="common">Durian</name>
    <dbReference type="NCBI Taxonomy" id="66656"/>
    <lineage>
        <taxon>Eukaryota</taxon>
        <taxon>Viridiplantae</taxon>
        <taxon>Streptophyta</taxon>
        <taxon>Embryophyta</taxon>
        <taxon>Tracheophyta</taxon>
        <taxon>Spermatophyta</taxon>
        <taxon>Magnoliopsida</taxon>
        <taxon>eudicotyledons</taxon>
        <taxon>Gunneridae</taxon>
        <taxon>Pentapetalae</taxon>
        <taxon>rosids</taxon>
        <taxon>malvids</taxon>
        <taxon>Malvales</taxon>
        <taxon>Malvaceae</taxon>
        <taxon>Helicteroideae</taxon>
        <taxon>Durio</taxon>
    </lineage>
</organism>
<dbReference type="PROSITE" id="PS50089">
    <property type="entry name" value="ZF_RING_2"/>
    <property type="match status" value="1"/>
</dbReference>
<dbReference type="GO" id="GO:0043161">
    <property type="term" value="P:proteasome-mediated ubiquitin-dependent protein catabolic process"/>
    <property type="evidence" value="ECO:0007669"/>
    <property type="project" value="UniProtKB-ARBA"/>
</dbReference>
<keyword evidence="12" id="KW-1185">Reference proteome</keyword>
<dbReference type="AlphaFoldDB" id="A0A6P5ZID2"/>
<dbReference type="GO" id="GO:0010228">
    <property type="term" value="P:vegetative to reproductive phase transition of meristem"/>
    <property type="evidence" value="ECO:0007669"/>
    <property type="project" value="UniProtKB-ARBA"/>
</dbReference>
<feature type="domain" description="RING-type" evidence="11">
    <location>
        <begin position="684"/>
        <end position="725"/>
    </location>
</feature>
<accession>A0A6P5ZID2</accession>
<protein>
    <recommendedName>
        <fullName evidence="3">RING-type E3 ubiquitin transferase</fullName>
        <ecNumber evidence="3">2.3.2.27</ecNumber>
    </recommendedName>
</protein>
<dbReference type="PANTHER" id="PTHR22937:SF199">
    <property type="entry name" value="RING-TYPE E3 UBIQUITIN TRANSFERASE"/>
    <property type="match status" value="1"/>
</dbReference>
<evidence type="ECO:0000313" key="13">
    <source>
        <dbReference type="RefSeq" id="XP_022752302.1"/>
    </source>
</evidence>
<dbReference type="PANTHER" id="PTHR22937">
    <property type="entry name" value="E3 UBIQUITIN-PROTEIN LIGASE RNF165"/>
    <property type="match status" value="1"/>
</dbReference>
<proteinExistence type="predicted"/>
<evidence type="ECO:0000256" key="9">
    <source>
        <dbReference type="PROSITE-ProRule" id="PRU00175"/>
    </source>
</evidence>
<dbReference type="KEGG" id="dzi:111301056"/>
<evidence type="ECO:0000256" key="6">
    <source>
        <dbReference type="ARBA" id="ARBA00022771"/>
    </source>
</evidence>
<dbReference type="GO" id="GO:0061630">
    <property type="term" value="F:ubiquitin protein ligase activity"/>
    <property type="evidence" value="ECO:0007669"/>
    <property type="project" value="UniProtKB-EC"/>
</dbReference>
<evidence type="ECO:0000256" key="4">
    <source>
        <dbReference type="ARBA" id="ARBA00022679"/>
    </source>
</evidence>
<dbReference type="InterPro" id="IPR013083">
    <property type="entry name" value="Znf_RING/FYVE/PHD"/>
</dbReference>